<comment type="caution">
    <text evidence="1">The sequence shown here is derived from an EMBL/GenBank/DDBJ whole genome shotgun (WGS) entry which is preliminary data.</text>
</comment>
<evidence type="ECO:0008006" key="3">
    <source>
        <dbReference type="Google" id="ProtNLM"/>
    </source>
</evidence>
<organism evidence="1 2">
    <name type="scientific">Ktedonobacter robiniae</name>
    <dbReference type="NCBI Taxonomy" id="2778365"/>
    <lineage>
        <taxon>Bacteria</taxon>
        <taxon>Bacillati</taxon>
        <taxon>Chloroflexota</taxon>
        <taxon>Ktedonobacteria</taxon>
        <taxon>Ktedonobacterales</taxon>
        <taxon>Ktedonobacteraceae</taxon>
        <taxon>Ktedonobacter</taxon>
    </lineage>
</organism>
<name>A0ABQ3UG06_9CHLR</name>
<sequence length="51" mass="5725">MYVVDWLEPAHDIHLTPPAPQARRHTTQLGLLGEILLDKQAILLFDFGGDT</sequence>
<accession>A0ABQ3UG06</accession>
<reference evidence="1 2" key="1">
    <citation type="journal article" date="2021" name="Int. J. Syst. Evol. Microbiol.">
        <title>Reticulibacter mediterranei gen. nov., sp. nov., within the new family Reticulibacteraceae fam. nov., and Ktedonospora formicarum gen. nov., sp. nov., Ktedonobacter robiniae sp. nov., Dictyobacter formicarum sp. nov. and Dictyobacter arantiisoli sp. nov., belonging to the class Ktedonobacteria.</title>
        <authorList>
            <person name="Yabe S."/>
            <person name="Zheng Y."/>
            <person name="Wang C.M."/>
            <person name="Sakai Y."/>
            <person name="Abe K."/>
            <person name="Yokota A."/>
            <person name="Donadio S."/>
            <person name="Cavaletti L."/>
            <person name="Monciardini P."/>
        </authorList>
    </citation>
    <scope>NUCLEOTIDE SEQUENCE [LARGE SCALE GENOMIC DNA]</scope>
    <source>
        <strain evidence="1 2">SOSP1-30</strain>
    </source>
</reference>
<gene>
    <name evidence="1" type="ORF">KSB_01210</name>
</gene>
<protein>
    <recommendedName>
        <fullName evidence="3">MBL fold metallo-hydrolase</fullName>
    </recommendedName>
</protein>
<evidence type="ECO:0000313" key="2">
    <source>
        <dbReference type="Proteomes" id="UP000654345"/>
    </source>
</evidence>
<dbReference type="EMBL" id="BNJG01000001">
    <property type="protein sequence ID" value="GHO51646.1"/>
    <property type="molecule type" value="Genomic_DNA"/>
</dbReference>
<dbReference type="Proteomes" id="UP000654345">
    <property type="component" value="Unassembled WGS sequence"/>
</dbReference>
<proteinExistence type="predicted"/>
<keyword evidence="2" id="KW-1185">Reference proteome</keyword>
<evidence type="ECO:0000313" key="1">
    <source>
        <dbReference type="EMBL" id="GHO51646.1"/>
    </source>
</evidence>